<dbReference type="InterPro" id="IPR001387">
    <property type="entry name" value="Cro/C1-type_HTH"/>
</dbReference>
<dbReference type="InterPro" id="IPR007634">
    <property type="entry name" value="RNA_pol_sigma_54_DNA-bd"/>
</dbReference>
<dbReference type="Pfam" id="PF04552">
    <property type="entry name" value="Sigma54_DBD"/>
    <property type="match status" value="1"/>
</dbReference>
<organism evidence="2">
    <name type="scientific">marine sediment metagenome</name>
    <dbReference type="NCBI Taxonomy" id="412755"/>
    <lineage>
        <taxon>unclassified sequences</taxon>
        <taxon>metagenomes</taxon>
        <taxon>ecological metagenomes</taxon>
    </lineage>
</organism>
<dbReference type="PROSITE" id="PS50044">
    <property type="entry name" value="SIGMA54_3"/>
    <property type="match status" value="1"/>
</dbReference>
<name>X1S765_9ZZZZ</name>
<dbReference type="PANTHER" id="PTHR32248">
    <property type="entry name" value="RNA POLYMERASE SIGMA-54 FACTOR"/>
    <property type="match status" value="1"/>
</dbReference>
<protein>
    <recommendedName>
        <fullName evidence="1">HTH cro/C1-type domain-containing protein</fullName>
    </recommendedName>
</protein>
<sequence length="154" mass="17797">EAEVKEAKQLFKKLELINSRKDTVTQILQNIIERQTFYLESGDLKSLLPLSQKELAKKIGVAPSSVSRTIRGKSIDTPWGEEIPLKNFFPRPKRFRKELLRQLLETEAEPLSDEAIKDRLDKEFGVSVSRRSVANLRKELKIPATWKRKQALIQ</sequence>
<dbReference type="EMBL" id="BARW01022785">
    <property type="protein sequence ID" value="GAI88882.1"/>
    <property type="molecule type" value="Genomic_DNA"/>
</dbReference>
<feature type="non-terminal residue" evidence="2">
    <location>
        <position position="1"/>
    </location>
</feature>
<dbReference type="InterPro" id="IPR000394">
    <property type="entry name" value="RNA_pol_sigma_54"/>
</dbReference>
<reference evidence="2" key="1">
    <citation type="journal article" date="2014" name="Front. Microbiol.">
        <title>High frequency of phylogenetically diverse reductive dehalogenase-homologous genes in deep subseafloor sedimentary metagenomes.</title>
        <authorList>
            <person name="Kawai M."/>
            <person name="Futagami T."/>
            <person name="Toyoda A."/>
            <person name="Takaki Y."/>
            <person name="Nishi S."/>
            <person name="Hori S."/>
            <person name="Arai W."/>
            <person name="Tsubouchi T."/>
            <person name="Morono Y."/>
            <person name="Uchiyama I."/>
            <person name="Ito T."/>
            <person name="Fujiyama A."/>
            <person name="Inagaki F."/>
            <person name="Takami H."/>
        </authorList>
    </citation>
    <scope>NUCLEOTIDE SEQUENCE</scope>
    <source>
        <strain evidence="2">Expedition CK06-06</strain>
    </source>
</reference>
<comment type="caution">
    <text evidence="2">The sequence shown here is derived from an EMBL/GenBank/DDBJ whole genome shotgun (WGS) entry which is preliminary data.</text>
</comment>
<dbReference type="AlphaFoldDB" id="X1S765"/>
<evidence type="ECO:0000313" key="2">
    <source>
        <dbReference type="EMBL" id="GAI88882.1"/>
    </source>
</evidence>
<proteinExistence type="predicted"/>
<dbReference type="PROSITE" id="PS50943">
    <property type="entry name" value="HTH_CROC1"/>
    <property type="match status" value="1"/>
</dbReference>
<dbReference type="GO" id="GO:0001216">
    <property type="term" value="F:DNA-binding transcription activator activity"/>
    <property type="evidence" value="ECO:0007669"/>
    <property type="project" value="InterPro"/>
</dbReference>
<dbReference type="Gene3D" id="1.10.10.60">
    <property type="entry name" value="Homeodomain-like"/>
    <property type="match status" value="1"/>
</dbReference>
<feature type="domain" description="HTH cro/C1-type" evidence="1">
    <location>
        <begin position="50"/>
        <end position="68"/>
    </location>
</feature>
<dbReference type="PANTHER" id="PTHR32248:SF4">
    <property type="entry name" value="RNA POLYMERASE SIGMA-54 FACTOR"/>
    <property type="match status" value="1"/>
</dbReference>
<gene>
    <name evidence="2" type="ORF">S12H4_37934</name>
</gene>
<dbReference type="GO" id="GO:0016987">
    <property type="term" value="F:sigma factor activity"/>
    <property type="evidence" value="ECO:0007669"/>
    <property type="project" value="InterPro"/>
</dbReference>
<evidence type="ECO:0000259" key="1">
    <source>
        <dbReference type="PROSITE" id="PS50943"/>
    </source>
</evidence>
<accession>X1S765</accession>